<gene>
    <name evidence="2" type="ORF">A1507_17715</name>
</gene>
<dbReference type="OrthoDB" id="9181210at2"/>
<dbReference type="RefSeq" id="WP_157205608.1">
    <property type="nucleotide sequence ID" value="NZ_LUUJ01000102.1"/>
</dbReference>
<dbReference type="AlphaFoldDB" id="A0A177N5S8"/>
<sequence length="200" mass="22364">MHTLPPEKLDAIRLIGRHVLQAKNKGQDEPSEKEQLVQLRTALDKLIAAEALPSQTVGISLENKAPAAAGQQVGSDAVRTTARTQAWDVVTKLRQDASQWHNQTKAAEKHELYAAGFPVGQQRGRLFDEWADKLETTLSDANTDRLTQLRDFRERLKFEKHGVIDLPLASKTPTIQAMPWEEAEAPKPSAKQSHKNKSRH</sequence>
<reference evidence="2 3" key="1">
    <citation type="submission" date="2016-03" db="EMBL/GenBank/DDBJ databases">
        <authorList>
            <person name="Ploux O."/>
        </authorList>
    </citation>
    <scope>NUCLEOTIDE SEQUENCE [LARGE SCALE GENOMIC DNA]</scope>
    <source>
        <strain evidence="2 3">R-45378</strain>
    </source>
</reference>
<organism evidence="2 3">
    <name type="scientific">Methylomonas koyamae</name>
    <dbReference type="NCBI Taxonomy" id="702114"/>
    <lineage>
        <taxon>Bacteria</taxon>
        <taxon>Pseudomonadati</taxon>
        <taxon>Pseudomonadota</taxon>
        <taxon>Gammaproteobacteria</taxon>
        <taxon>Methylococcales</taxon>
        <taxon>Methylococcaceae</taxon>
        <taxon>Methylomonas</taxon>
    </lineage>
</organism>
<comment type="caution">
    <text evidence="2">The sequence shown here is derived from an EMBL/GenBank/DDBJ whole genome shotgun (WGS) entry which is preliminary data.</text>
</comment>
<dbReference type="Proteomes" id="UP000077857">
    <property type="component" value="Unassembled WGS sequence"/>
</dbReference>
<name>A0A177N5S8_9GAMM</name>
<accession>A0A177N5S8</accession>
<evidence type="ECO:0000256" key="1">
    <source>
        <dbReference type="SAM" id="MobiDB-lite"/>
    </source>
</evidence>
<evidence type="ECO:0000313" key="3">
    <source>
        <dbReference type="Proteomes" id="UP000077857"/>
    </source>
</evidence>
<dbReference type="EMBL" id="LUUJ01000102">
    <property type="protein sequence ID" value="OAI13205.1"/>
    <property type="molecule type" value="Genomic_DNA"/>
</dbReference>
<proteinExistence type="predicted"/>
<feature type="region of interest" description="Disordered" evidence="1">
    <location>
        <begin position="169"/>
        <end position="200"/>
    </location>
</feature>
<evidence type="ECO:0000313" key="2">
    <source>
        <dbReference type="EMBL" id="OAI13205.1"/>
    </source>
</evidence>
<protein>
    <submittedName>
        <fullName evidence="2">Uncharacterized protein</fullName>
    </submittedName>
</protein>